<dbReference type="SUPFAM" id="SSF55874">
    <property type="entry name" value="ATPase domain of HSP90 chaperone/DNA topoisomerase II/histidine kinase"/>
    <property type="match status" value="1"/>
</dbReference>
<feature type="transmembrane region" description="Helical" evidence="1">
    <location>
        <begin position="125"/>
        <end position="147"/>
    </location>
</feature>
<dbReference type="GO" id="GO:0000155">
    <property type="term" value="F:phosphorelay sensor kinase activity"/>
    <property type="evidence" value="ECO:0007669"/>
    <property type="project" value="InterPro"/>
</dbReference>
<evidence type="ECO:0000313" key="4">
    <source>
        <dbReference type="Proteomes" id="UP000095606"/>
    </source>
</evidence>
<keyword evidence="3" id="KW-0418">Kinase</keyword>
<sequence length="351" mass="40939">MKDTENIYYLGRVLVDRPYRMIRHLLLMSLICFLAFQNVYGSFNKEGFLYAYLVSVFIFSFPIYMNIYQLLPRFLGKRQFIFYWASFLGVIVFSALLGLVCFYPLHRQYGISEFSLQDGQSFSFWSIIHSILVLTLIAGSSTSFEMFRRWIISGRKISELENTTMKTELQQLKNQINPHFLFNMLNNANILVKEDPDEASQILGKLNDLLRYQFNDSTRKEVSLNADIQFLTSFLELEKVRRDHFEYLVSKEGDMNHVCVPPLLFIPFVENAVKHNPDSDNLSYVHIYFTLHDHELSFRCENSKPSVPVKREGGIGLANVRRRLELLYGSGYTLEIKDLATTYSVNLRLSL</sequence>
<feature type="domain" description="Signal transduction histidine kinase internal region" evidence="2">
    <location>
        <begin position="167"/>
        <end position="242"/>
    </location>
</feature>
<feature type="transmembrane region" description="Helical" evidence="1">
    <location>
        <begin position="80"/>
        <end position="105"/>
    </location>
</feature>
<dbReference type="Pfam" id="PF06580">
    <property type="entry name" value="His_kinase"/>
    <property type="match status" value="1"/>
</dbReference>
<dbReference type="EMBL" id="CZAE01000002">
    <property type="protein sequence ID" value="CUO50057.1"/>
    <property type="molecule type" value="Genomic_DNA"/>
</dbReference>
<keyword evidence="3" id="KW-0808">Transferase</keyword>
<proteinExistence type="predicted"/>
<organism evidence="3 4">
    <name type="scientific">Bacteroides faecis</name>
    <dbReference type="NCBI Taxonomy" id="674529"/>
    <lineage>
        <taxon>Bacteria</taxon>
        <taxon>Pseudomonadati</taxon>
        <taxon>Bacteroidota</taxon>
        <taxon>Bacteroidia</taxon>
        <taxon>Bacteroidales</taxon>
        <taxon>Bacteroidaceae</taxon>
        <taxon>Bacteroides</taxon>
    </lineage>
</organism>
<dbReference type="Gene3D" id="3.30.565.10">
    <property type="entry name" value="Histidine kinase-like ATPase, C-terminal domain"/>
    <property type="match status" value="1"/>
</dbReference>
<dbReference type="GO" id="GO:0016020">
    <property type="term" value="C:membrane"/>
    <property type="evidence" value="ECO:0007669"/>
    <property type="project" value="InterPro"/>
</dbReference>
<dbReference type="InterPro" id="IPR050640">
    <property type="entry name" value="Bact_2-comp_sensor_kinase"/>
</dbReference>
<dbReference type="InterPro" id="IPR036890">
    <property type="entry name" value="HATPase_C_sf"/>
</dbReference>
<keyword evidence="1" id="KW-0472">Membrane</keyword>
<accession>A0A174FKL1</accession>
<name>A0A174FKL1_9BACE</name>
<evidence type="ECO:0000313" key="3">
    <source>
        <dbReference type="EMBL" id="CUO50057.1"/>
    </source>
</evidence>
<dbReference type="AlphaFoldDB" id="A0A174FKL1"/>
<keyword evidence="1" id="KW-1133">Transmembrane helix</keyword>
<evidence type="ECO:0000256" key="1">
    <source>
        <dbReference type="SAM" id="Phobius"/>
    </source>
</evidence>
<reference evidence="3 4" key="1">
    <citation type="submission" date="2015-09" db="EMBL/GenBank/DDBJ databases">
        <authorList>
            <consortium name="Pathogen Informatics"/>
        </authorList>
    </citation>
    <scope>NUCLEOTIDE SEQUENCE [LARGE SCALE GENOMIC DNA]</scope>
    <source>
        <strain evidence="3 4">2789STDY5834846</strain>
    </source>
</reference>
<dbReference type="RefSeq" id="WP_070101292.1">
    <property type="nucleotide sequence ID" value="NZ_CZAE01000002.1"/>
</dbReference>
<feature type="transmembrane region" description="Helical" evidence="1">
    <location>
        <begin position="21"/>
        <end position="43"/>
    </location>
</feature>
<dbReference type="PANTHER" id="PTHR34220:SF7">
    <property type="entry name" value="SENSOR HISTIDINE KINASE YPDA"/>
    <property type="match status" value="1"/>
</dbReference>
<protein>
    <submittedName>
        <fullName evidence="3">Signal transduction histidine kinase, LytS</fullName>
    </submittedName>
</protein>
<dbReference type="InterPro" id="IPR010559">
    <property type="entry name" value="Sig_transdc_His_kin_internal"/>
</dbReference>
<dbReference type="PANTHER" id="PTHR34220">
    <property type="entry name" value="SENSOR HISTIDINE KINASE YPDA"/>
    <property type="match status" value="1"/>
</dbReference>
<dbReference type="Proteomes" id="UP000095606">
    <property type="component" value="Unassembled WGS sequence"/>
</dbReference>
<gene>
    <name evidence="3" type="primary">ypdA_1</name>
    <name evidence="3" type="ORF">ERS852461_00394</name>
</gene>
<feature type="transmembrane region" description="Helical" evidence="1">
    <location>
        <begin position="49"/>
        <end position="68"/>
    </location>
</feature>
<evidence type="ECO:0000259" key="2">
    <source>
        <dbReference type="Pfam" id="PF06580"/>
    </source>
</evidence>
<keyword evidence="1" id="KW-0812">Transmembrane</keyword>